<organism evidence="1 2">
    <name type="scientific">Micromonospora inyonensis</name>
    <dbReference type="NCBI Taxonomy" id="47866"/>
    <lineage>
        <taxon>Bacteria</taxon>
        <taxon>Bacillati</taxon>
        <taxon>Actinomycetota</taxon>
        <taxon>Actinomycetes</taxon>
        <taxon>Micromonosporales</taxon>
        <taxon>Micromonosporaceae</taxon>
        <taxon>Micromonospora</taxon>
    </lineage>
</organism>
<reference evidence="2" key="1">
    <citation type="submission" date="2016-06" db="EMBL/GenBank/DDBJ databases">
        <authorList>
            <person name="Varghese N."/>
        </authorList>
    </citation>
    <scope>NUCLEOTIDE SEQUENCE [LARGE SCALE GENOMIC DNA]</scope>
    <source>
        <strain evidence="2">DSM 46123</strain>
    </source>
</reference>
<dbReference type="AlphaFoldDB" id="A0A1C6R7G4"/>
<accession>A0A1C6R7G4</accession>
<gene>
    <name evidence="1" type="ORF">GA0074694_0050</name>
</gene>
<keyword evidence="2" id="KW-1185">Reference proteome</keyword>
<evidence type="ECO:0000313" key="2">
    <source>
        <dbReference type="Proteomes" id="UP000198906"/>
    </source>
</evidence>
<evidence type="ECO:0000313" key="1">
    <source>
        <dbReference type="EMBL" id="SCL12881.1"/>
    </source>
</evidence>
<sequence length="56" mass="6319">MAIPVAVERAAGLGVAARSSRTFRRPVVARSVAPREPYGWEKVQRAWQDSNLRPWD</sequence>
<dbReference type="Proteomes" id="UP000198906">
    <property type="component" value="Unassembled WGS sequence"/>
</dbReference>
<proteinExistence type="predicted"/>
<dbReference type="EMBL" id="FMHU01000001">
    <property type="protein sequence ID" value="SCL12881.1"/>
    <property type="molecule type" value="Genomic_DNA"/>
</dbReference>
<protein>
    <submittedName>
        <fullName evidence="1">Uncharacterized protein</fullName>
    </submittedName>
</protein>
<name>A0A1C6R7G4_9ACTN</name>